<gene>
    <name evidence="2" type="ordered locus">RMA_1046</name>
</gene>
<dbReference type="InterPro" id="IPR036165">
    <property type="entry name" value="YefM-like_sf"/>
</dbReference>
<protein>
    <submittedName>
        <fullName evidence="2">Antitoxin of toxin-antitoxin</fullName>
    </submittedName>
</protein>
<keyword evidence="3" id="KW-1185">Reference proteome</keyword>
<dbReference type="Proteomes" id="UP000001311">
    <property type="component" value="Chromosome"/>
</dbReference>
<evidence type="ECO:0000256" key="1">
    <source>
        <dbReference type="ARBA" id="ARBA00009981"/>
    </source>
</evidence>
<organism evidence="2 3">
    <name type="scientific">Rickettsia massiliae (strain Mtu5)</name>
    <dbReference type="NCBI Taxonomy" id="416276"/>
    <lineage>
        <taxon>Bacteria</taxon>
        <taxon>Pseudomonadati</taxon>
        <taxon>Pseudomonadota</taxon>
        <taxon>Alphaproteobacteria</taxon>
        <taxon>Rickettsiales</taxon>
        <taxon>Rickettsiaceae</taxon>
        <taxon>Rickettsieae</taxon>
        <taxon>Rickettsia</taxon>
        <taxon>spotted fever group</taxon>
    </lineage>
</organism>
<dbReference type="EMBL" id="CP000683">
    <property type="protein sequence ID" value="ABV85089.1"/>
    <property type="molecule type" value="Genomic_DNA"/>
</dbReference>
<dbReference type="AlphaFoldDB" id="A8F2F3"/>
<name>A8F2F3_RICM5</name>
<proteinExistence type="inferred from homology"/>
<dbReference type="Gene3D" id="3.40.1620.10">
    <property type="entry name" value="YefM-like domain"/>
    <property type="match status" value="1"/>
</dbReference>
<dbReference type="HOGENOM" id="CLU_163140_7_0_5"/>
<evidence type="ECO:0000313" key="3">
    <source>
        <dbReference type="Proteomes" id="UP000001311"/>
    </source>
</evidence>
<reference evidence="2 3" key="1">
    <citation type="journal article" date="2007" name="Genome Res.">
        <title>Lateral gene transfer between obligate intracellular bacteria: evidence from the Rickettsia massiliae genome.</title>
        <authorList>
            <person name="Blanc G."/>
            <person name="Ogata H."/>
            <person name="Robert C."/>
            <person name="Audic S."/>
            <person name="Claverie J.-M."/>
            <person name="Raoult D."/>
        </authorList>
    </citation>
    <scope>NUCLEOTIDE SEQUENCE [LARGE SCALE GENOMIC DNA]</scope>
    <source>
        <strain evidence="3">Mtu5</strain>
    </source>
</reference>
<accession>A8F2F3</accession>
<evidence type="ECO:0000313" key="2">
    <source>
        <dbReference type="EMBL" id="ABV85089.1"/>
    </source>
</evidence>
<dbReference type="SUPFAM" id="SSF143120">
    <property type="entry name" value="YefM-like"/>
    <property type="match status" value="1"/>
</dbReference>
<dbReference type="NCBIfam" id="TIGR01552">
    <property type="entry name" value="phd_fam"/>
    <property type="match status" value="1"/>
</dbReference>
<sequence>MIISLFIIYITYVKQNLSNQINLLEAKTPFSDLTQRVQDGEQITICKHNTSVAKIITQKPKMDNIVEQIREFSKGKTLAPDTIKELRDEGRKW</sequence>
<dbReference type="KEGG" id="rms:RMA_1046"/>
<comment type="similarity">
    <text evidence="1">Belongs to the phD/YefM antitoxin family.</text>
</comment>